<dbReference type="STRING" id="1271860.SAMN05216174_112108"/>
<dbReference type="GO" id="GO:0004497">
    <property type="term" value="F:monooxygenase activity"/>
    <property type="evidence" value="ECO:0007669"/>
    <property type="project" value="UniProtKB-KW"/>
</dbReference>
<evidence type="ECO:0000256" key="1">
    <source>
        <dbReference type="ARBA" id="ARBA00023002"/>
    </source>
</evidence>
<sequence length="338" mass="35993">MRLGVFVLAPRFPGQTDHAALDRALGVVVAADRAGLADAWVAEHHFMPYGVCPDALTFAAHALGRTGRIALGTAVSVLSTTHPVALAERTLLLDALTGGRFRLGVGRGGPWVDLEVFGSSLDRLEHAFPDTLDLLLRALTGPTVSGDRWFPFREVPVVPAPRTRPPVLVACTSDRGVEAAAERGLPMLLGMHIGDDDKRALVERYRRAGGPVDAEHVSTVVVHIARSREEAVREVMATAPGWLRAGLAAHIPVDDRPGPTRDPVAYARLLCDLHPVGDPDYCARRLRESAERSGIAHLIAMVEATGSAEAAVRAVEWLGGQVVPTLSTPLGPEHGSLA</sequence>
<dbReference type="PANTHER" id="PTHR30137">
    <property type="entry name" value="LUCIFERASE-LIKE MONOOXYGENASE"/>
    <property type="match status" value="1"/>
</dbReference>
<dbReference type="GO" id="GO:0005829">
    <property type="term" value="C:cytosol"/>
    <property type="evidence" value="ECO:0007669"/>
    <property type="project" value="TreeGrafter"/>
</dbReference>
<dbReference type="SUPFAM" id="SSF51679">
    <property type="entry name" value="Bacterial luciferase-like"/>
    <property type="match status" value="1"/>
</dbReference>
<dbReference type="AlphaFoldDB" id="A0A1G6VFS3"/>
<keyword evidence="2 4" id="KW-0503">Monooxygenase</keyword>
<evidence type="ECO:0000313" key="4">
    <source>
        <dbReference type="EMBL" id="SDD52193.1"/>
    </source>
</evidence>
<name>A0A1G6VFS3_9PSEU</name>
<keyword evidence="1" id="KW-0560">Oxidoreductase</keyword>
<organism evidence="4 5">
    <name type="scientific">Actinokineospora iranica</name>
    <dbReference type="NCBI Taxonomy" id="1271860"/>
    <lineage>
        <taxon>Bacteria</taxon>
        <taxon>Bacillati</taxon>
        <taxon>Actinomycetota</taxon>
        <taxon>Actinomycetes</taxon>
        <taxon>Pseudonocardiales</taxon>
        <taxon>Pseudonocardiaceae</taxon>
        <taxon>Actinokineospora</taxon>
    </lineage>
</organism>
<dbReference type="GO" id="GO:0016705">
    <property type="term" value="F:oxidoreductase activity, acting on paired donors, with incorporation or reduction of molecular oxygen"/>
    <property type="evidence" value="ECO:0007669"/>
    <property type="project" value="InterPro"/>
</dbReference>
<accession>A0A1G6VFS3</accession>
<protein>
    <submittedName>
        <fullName evidence="4">Flavin-dependent oxidoreductase, luciferase family (Includes alkanesulfonate monooxygenase SsuD and methylene tetrahydromethanopterin reductase)</fullName>
    </submittedName>
</protein>
<evidence type="ECO:0000256" key="2">
    <source>
        <dbReference type="ARBA" id="ARBA00023033"/>
    </source>
</evidence>
<dbReference type="EMBL" id="FMZZ01000012">
    <property type="protein sequence ID" value="SDD52193.1"/>
    <property type="molecule type" value="Genomic_DNA"/>
</dbReference>
<dbReference type="InterPro" id="IPR036661">
    <property type="entry name" value="Luciferase-like_sf"/>
</dbReference>
<feature type="domain" description="Luciferase-like" evidence="3">
    <location>
        <begin position="1"/>
        <end position="296"/>
    </location>
</feature>
<dbReference type="PANTHER" id="PTHR30137:SF8">
    <property type="entry name" value="BLR5498 PROTEIN"/>
    <property type="match status" value="1"/>
</dbReference>
<dbReference type="Pfam" id="PF00296">
    <property type="entry name" value="Bac_luciferase"/>
    <property type="match status" value="1"/>
</dbReference>
<reference evidence="5" key="1">
    <citation type="submission" date="2016-10" db="EMBL/GenBank/DDBJ databases">
        <authorList>
            <person name="Varghese N."/>
            <person name="Submissions S."/>
        </authorList>
    </citation>
    <scope>NUCLEOTIDE SEQUENCE [LARGE SCALE GENOMIC DNA]</scope>
    <source>
        <strain evidence="5">IBRC-M 10403</strain>
    </source>
</reference>
<dbReference type="Gene3D" id="3.20.20.30">
    <property type="entry name" value="Luciferase-like domain"/>
    <property type="match status" value="1"/>
</dbReference>
<dbReference type="InterPro" id="IPR011251">
    <property type="entry name" value="Luciferase-like_dom"/>
</dbReference>
<keyword evidence="5" id="KW-1185">Reference proteome</keyword>
<proteinExistence type="predicted"/>
<gene>
    <name evidence="4" type="ORF">SAMN05216174_112108</name>
</gene>
<evidence type="ECO:0000259" key="3">
    <source>
        <dbReference type="Pfam" id="PF00296"/>
    </source>
</evidence>
<evidence type="ECO:0000313" key="5">
    <source>
        <dbReference type="Proteomes" id="UP000199501"/>
    </source>
</evidence>
<dbReference type="RefSeq" id="WP_091454602.1">
    <property type="nucleotide sequence ID" value="NZ_FMZZ01000012.1"/>
</dbReference>
<dbReference type="InterPro" id="IPR050766">
    <property type="entry name" value="Bact_Lucif_Oxidored"/>
</dbReference>
<dbReference type="Proteomes" id="UP000199501">
    <property type="component" value="Unassembled WGS sequence"/>
</dbReference>
<dbReference type="OrthoDB" id="7903015at2"/>